<accession>A0ABX2N702</accession>
<sequence>MSIDYFITNLLNIKVDNISFLGDIHHEFIKGVKRHLMYFNDKIYLKMHVSINIYFEYLDFIENSFIYKYPNDSIEGINNFIKLLSIFILDHLLILGLEFL</sequence>
<reference evidence="1 2" key="1">
    <citation type="submission" date="2020-06" db="EMBL/GenBank/DDBJ databases">
        <title>Anaerococcus sp. nov., isolated form swine feces.</title>
        <authorList>
            <person name="Yu S."/>
        </authorList>
    </citation>
    <scope>NUCLEOTIDE SEQUENCE [LARGE SCALE GENOMIC DNA]</scope>
    <source>
        <strain evidence="1 2">AGMB00486</strain>
    </source>
</reference>
<organism evidence="1 2">
    <name type="scientific">Anaerococcus faecalis</name>
    <dbReference type="NCBI Taxonomy" id="2742993"/>
    <lineage>
        <taxon>Bacteria</taxon>
        <taxon>Bacillati</taxon>
        <taxon>Bacillota</taxon>
        <taxon>Tissierellia</taxon>
        <taxon>Tissierellales</taxon>
        <taxon>Peptoniphilaceae</taxon>
        <taxon>Anaerococcus</taxon>
    </lineage>
</organism>
<protein>
    <submittedName>
        <fullName evidence="1">Uncharacterized protein</fullName>
    </submittedName>
</protein>
<keyword evidence="2" id="KW-1185">Reference proteome</keyword>
<dbReference type="RefSeq" id="WP_176269272.1">
    <property type="nucleotide sequence ID" value="NZ_JABVBA010000001.1"/>
</dbReference>
<evidence type="ECO:0000313" key="1">
    <source>
        <dbReference type="EMBL" id="NVF10464.1"/>
    </source>
</evidence>
<name>A0ABX2N702_9FIRM</name>
<gene>
    <name evidence="1" type="ORF">HV819_00325</name>
</gene>
<dbReference type="EMBL" id="JABVBA010000001">
    <property type="protein sequence ID" value="NVF10464.1"/>
    <property type="molecule type" value="Genomic_DNA"/>
</dbReference>
<evidence type="ECO:0000313" key="2">
    <source>
        <dbReference type="Proteomes" id="UP000540919"/>
    </source>
</evidence>
<proteinExistence type="predicted"/>
<dbReference type="Proteomes" id="UP000540919">
    <property type="component" value="Unassembled WGS sequence"/>
</dbReference>
<comment type="caution">
    <text evidence="1">The sequence shown here is derived from an EMBL/GenBank/DDBJ whole genome shotgun (WGS) entry which is preliminary data.</text>
</comment>